<proteinExistence type="predicted"/>
<evidence type="ECO:0000313" key="4">
    <source>
        <dbReference type="EMBL" id="RXH54769.1"/>
    </source>
</evidence>
<feature type="repeat" description="TPR" evidence="3">
    <location>
        <begin position="15"/>
        <end position="48"/>
    </location>
</feature>
<keyword evidence="5" id="KW-1185">Reference proteome</keyword>
<dbReference type="SUPFAM" id="SSF53756">
    <property type="entry name" value="UDP-Glycosyltransferase/glycogen phosphorylase"/>
    <property type="match status" value="1"/>
</dbReference>
<sequence>MLCYQRALAIKPDFFEAHNGVGNVFQAQGRFAEAAASYARAVSLAPRNADLWGNLASAFQGEGKVDEAIASYRMAVELRPDFATANYNLGTALFKNGELEEAAGRLEAAVRANPEYVLAHNNLGNAYKELERFEEAMACYERALALKPDSARAHYDIGCLLGDLGDCHGALKRYEMALAIQPDDAQVQFSMGLLQVMRGEFETGWRNYERRWHSHDHDTPERGFPQPPWAGEKLEAGRLLLWAEQGVGDEIMFAGLVAEAVRTGNDCILDCDPRLRSMFARSFPEVEVVSGFDATLSLEAGVAAQIPVASLPRLFRRSEAEFGRTDSPYLFADSVQRRRLRERYTDGRPVVGVAWFTRGKKTGQVRSAGLGALEPLFGVPNVRWMSLQYGDPDVLQAEINSVGAPVLVDRDIDQMKDMDGFAAQVAAMDLVITIDSSAAHLAGALGVRCWVMLPFAADWRWLGGRDDSPWYPGMRLFRQRQRGEWGPVVEKVREALAEFSQS</sequence>
<evidence type="ECO:0000313" key="5">
    <source>
        <dbReference type="Proteomes" id="UP000289437"/>
    </source>
</evidence>
<comment type="caution">
    <text evidence="4">The sequence shown here is derived from an EMBL/GenBank/DDBJ whole genome shotgun (WGS) entry which is preliminary data.</text>
</comment>
<dbReference type="Gene3D" id="3.40.50.2000">
    <property type="entry name" value="Glycogen Phosphorylase B"/>
    <property type="match status" value="1"/>
</dbReference>
<evidence type="ECO:0000256" key="2">
    <source>
        <dbReference type="ARBA" id="ARBA00022803"/>
    </source>
</evidence>
<accession>A0A4Q0SZ05</accession>
<dbReference type="AlphaFoldDB" id="A0A4Q0SZ05"/>
<dbReference type="PANTHER" id="PTHR44858:SF1">
    <property type="entry name" value="UDP-N-ACETYLGLUCOSAMINE--PEPTIDE N-ACETYLGLUCOSAMINYLTRANSFERASE SPINDLY-RELATED"/>
    <property type="match status" value="1"/>
</dbReference>
<keyword evidence="2 3" id="KW-0802">TPR repeat</keyword>
<dbReference type="SUPFAM" id="SSF48452">
    <property type="entry name" value="TPR-like"/>
    <property type="match status" value="1"/>
</dbReference>
<feature type="repeat" description="TPR" evidence="3">
    <location>
        <begin position="83"/>
        <end position="116"/>
    </location>
</feature>
<dbReference type="Proteomes" id="UP000289437">
    <property type="component" value="Unassembled WGS sequence"/>
</dbReference>
<dbReference type="PROSITE" id="PS50005">
    <property type="entry name" value="TPR"/>
    <property type="match status" value="5"/>
</dbReference>
<feature type="repeat" description="TPR" evidence="3">
    <location>
        <begin position="49"/>
        <end position="82"/>
    </location>
</feature>
<dbReference type="InterPro" id="IPR050498">
    <property type="entry name" value="Ycf3"/>
</dbReference>
<organism evidence="4 5">
    <name type="scientific">Granulicella sibirica</name>
    <dbReference type="NCBI Taxonomy" id="2479048"/>
    <lineage>
        <taxon>Bacteria</taxon>
        <taxon>Pseudomonadati</taxon>
        <taxon>Acidobacteriota</taxon>
        <taxon>Terriglobia</taxon>
        <taxon>Terriglobales</taxon>
        <taxon>Acidobacteriaceae</taxon>
        <taxon>Granulicella</taxon>
    </lineage>
</organism>
<feature type="repeat" description="TPR" evidence="3">
    <location>
        <begin position="117"/>
        <end position="150"/>
    </location>
</feature>
<reference evidence="4 5" key="1">
    <citation type="submission" date="2018-11" db="EMBL/GenBank/DDBJ databases">
        <authorList>
            <person name="Mardanov A.V."/>
            <person name="Ravin N.V."/>
            <person name="Dedysh S.N."/>
        </authorList>
    </citation>
    <scope>NUCLEOTIDE SEQUENCE [LARGE SCALE GENOMIC DNA]</scope>
    <source>
        <strain evidence="4 5">AF10</strain>
    </source>
</reference>
<dbReference type="InterPro" id="IPR011990">
    <property type="entry name" value="TPR-like_helical_dom_sf"/>
</dbReference>
<evidence type="ECO:0000256" key="1">
    <source>
        <dbReference type="ARBA" id="ARBA00022737"/>
    </source>
</evidence>
<dbReference type="SMART" id="SM00028">
    <property type="entry name" value="TPR"/>
    <property type="match status" value="5"/>
</dbReference>
<feature type="repeat" description="TPR" evidence="3">
    <location>
        <begin position="151"/>
        <end position="184"/>
    </location>
</feature>
<dbReference type="PROSITE" id="PS50293">
    <property type="entry name" value="TPR_REGION"/>
    <property type="match status" value="1"/>
</dbReference>
<reference evidence="5" key="2">
    <citation type="submission" date="2019-02" db="EMBL/GenBank/DDBJ databases">
        <title>Granulicella sibirica sp. nov., a psychrotolerant acidobacterium isolated from an organic soil layer in forested tundra, West Siberia.</title>
        <authorList>
            <person name="Oshkin I.Y."/>
            <person name="Kulichevskaya I.S."/>
            <person name="Rijpstra W.I.C."/>
            <person name="Sinninghe Damste J.S."/>
            <person name="Rakitin A.L."/>
            <person name="Ravin N.V."/>
            <person name="Dedysh S.N."/>
        </authorList>
    </citation>
    <scope>NUCLEOTIDE SEQUENCE [LARGE SCALE GENOMIC DNA]</scope>
    <source>
        <strain evidence="5">AF10</strain>
    </source>
</reference>
<evidence type="ECO:0000256" key="3">
    <source>
        <dbReference type="PROSITE-ProRule" id="PRU00339"/>
    </source>
</evidence>
<dbReference type="PANTHER" id="PTHR44858">
    <property type="entry name" value="TETRATRICOPEPTIDE REPEAT PROTEIN 6"/>
    <property type="match status" value="1"/>
</dbReference>
<protein>
    <submittedName>
        <fullName evidence="4">TPR repeat</fullName>
    </submittedName>
</protein>
<gene>
    <name evidence="4" type="ORF">GRAN_3873</name>
</gene>
<dbReference type="Pfam" id="PF13432">
    <property type="entry name" value="TPR_16"/>
    <property type="match status" value="2"/>
</dbReference>
<dbReference type="Gene3D" id="1.25.40.10">
    <property type="entry name" value="Tetratricopeptide repeat domain"/>
    <property type="match status" value="2"/>
</dbReference>
<dbReference type="EMBL" id="RDSM01000003">
    <property type="protein sequence ID" value="RXH54769.1"/>
    <property type="molecule type" value="Genomic_DNA"/>
</dbReference>
<name>A0A4Q0SZ05_9BACT</name>
<dbReference type="InterPro" id="IPR019734">
    <property type="entry name" value="TPR_rpt"/>
</dbReference>
<keyword evidence="1" id="KW-0677">Repeat</keyword>